<dbReference type="Pfam" id="PF01421">
    <property type="entry name" value="Reprolysin"/>
    <property type="match status" value="1"/>
</dbReference>
<dbReference type="Pfam" id="PF01562">
    <property type="entry name" value="Pep_M12B_propep"/>
    <property type="match status" value="1"/>
</dbReference>
<keyword evidence="8" id="KW-0325">Glycoprotein</keyword>
<feature type="signal peptide" evidence="14">
    <location>
        <begin position="1"/>
        <end position="25"/>
    </location>
</feature>
<dbReference type="InterPro" id="IPR000742">
    <property type="entry name" value="EGF"/>
</dbReference>
<keyword evidence="2" id="KW-0165">Cleavage on pair of basic residues</keyword>
<evidence type="ECO:0000256" key="1">
    <source>
        <dbReference type="ARBA" id="ARBA00022536"/>
    </source>
</evidence>
<dbReference type="InterPro" id="IPR013111">
    <property type="entry name" value="EGF_extracell"/>
</dbReference>
<evidence type="ECO:0000256" key="14">
    <source>
        <dbReference type="SAM" id="SignalP"/>
    </source>
</evidence>
<dbReference type="Gene3D" id="3.40.390.10">
    <property type="entry name" value="Collagenase (Catalytic Domain)"/>
    <property type="match status" value="1"/>
</dbReference>
<feature type="compositionally biased region" description="Basic and acidic residues" evidence="12">
    <location>
        <begin position="811"/>
        <end position="829"/>
    </location>
</feature>
<keyword evidence="4 14" id="KW-0732">Signal</keyword>
<reference evidence="15" key="2">
    <citation type="submission" date="2025-08" db="UniProtKB">
        <authorList>
            <consortium name="Ensembl"/>
        </authorList>
    </citation>
    <scope>IDENTIFICATION</scope>
</reference>
<evidence type="ECO:0000256" key="12">
    <source>
        <dbReference type="SAM" id="MobiDB-lite"/>
    </source>
</evidence>
<dbReference type="Pfam" id="PF07974">
    <property type="entry name" value="EGF_2"/>
    <property type="match status" value="1"/>
</dbReference>
<evidence type="ECO:0000256" key="5">
    <source>
        <dbReference type="ARBA" id="ARBA00022989"/>
    </source>
</evidence>
<dbReference type="FunFam" id="4.10.70.10:FF:000001">
    <property type="entry name" value="Disintegrin and metalloproteinase domain-containing protein 22"/>
    <property type="match status" value="1"/>
</dbReference>
<keyword evidence="7 10" id="KW-1015">Disulfide bond</keyword>
<dbReference type="InterPro" id="IPR002870">
    <property type="entry name" value="Peptidase_M12B_N"/>
</dbReference>
<evidence type="ECO:0000256" key="13">
    <source>
        <dbReference type="SAM" id="Phobius"/>
    </source>
</evidence>
<evidence type="ECO:0000256" key="8">
    <source>
        <dbReference type="ARBA" id="ARBA00023180"/>
    </source>
</evidence>
<feature type="compositionally biased region" description="Basic residues" evidence="12">
    <location>
        <begin position="842"/>
        <end position="853"/>
    </location>
</feature>
<dbReference type="InterPro" id="IPR018358">
    <property type="entry name" value="Disintegrin_CS"/>
</dbReference>
<evidence type="ECO:0000256" key="3">
    <source>
        <dbReference type="ARBA" id="ARBA00022692"/>
    </source>
</evidence>
<keyword evidence="3 13" id="KW-0812">Transmembrane</keyword>
<dbReference type="PANTHER" id="PTHR11905:SF14">
    <property type="entry name" value="DISINTEGRIN AND METALLOPROTEINASE DOMAIN-CONTAINING PROTEIN 22"/>
    <property type="match status" value="1"/>
</dbReference>
<gene>
    <name evidence="15" type="primary">ADAM22</name>
</gene>
<dbReference type="PROSITE" id="PS50214">
    <property type="entry name" value="DISINTEGRIN_2"/>
    <property type="match status" value="1"/>
</dbReference>
<dbReference type="HOGENOM" id="CLU_012714_5_2_1"/>
<evidence type="ECO:0000256" key="2">
    <source>
        <dbReference type="ARBA" id="ARBA00022685"/>
    </source>
</evidence>
<dbReference type="InterPro" id="IPR036436">
    <property type="entry name" value="Disintegrin_dom_sf"/>
</dbReference>
<comment type="subcellular location">
    <subcellularLocation>
        <location evidence="9">Endomembrane system</location>
        <topology evidence="9">Single-pass type I membrane protein</topology>
    </subcellularLocation>
</comment>
<name>F7IQU2_CALJA</name>
<evidence type="ECO:0000256" key="7">
    <source>
        <dbReference type="ARBA" id="ARBA00023157"/>
    </source>
</evidence>
<dbReference type="Ensembl" id="ENSCJAT00000027999.5">
    <property type="protein sequence ID" value="ENSCJAP00000026487.3"/>
    <property type="gene ID" value="ENSCJAG00000014311.5"/>
</dbReference>
<dbReference type="Proteomes" id="UP000008225">
    <property type="component" value="Chromosome 8"/>
</dbReference>
<feature type="compositionally biased region" description="Polar residues" evidence="12">
    <location>
        <begin position="871"/>
        <end position="900"/>
    </location>
</feature>
<feature type="compositionally biased region" description="Low complexity" evidence="12">
    <location>
        <begin position="908"/>
        <end position="926"/>
    </location>
</feature>
<dbReference type="PROSITE" id="PS00427">
    <property type="entry name" value="DISINTEGRIN_1"/>
    <property type="match status" value="1"/>
</dbReference>
<feature type="transmembrane region" description="Helical" evidence="13">
    <location>
        <begin position="737"/>
        <end position="760"/>
    </location>
</feature>
<dbReference type="FunCoup" id="F7IQU2">
    <property type="interactions" value="741"/>
</dbReference>
<dbReference type="GeneTree" id="ENSGT00940000156889"/>
<proteinExistence type="predicted"/>
<feature type="chain" id="PRO_5035148711" evidence="14">
    <location>
        <begin position="26"/>
        <end position="953"/>
    </location>
</feature>
<dbReference type="PROSITE" id="PS00022">
    <property type="entry name" value="EGF_1"/>
    <property type="match status" value="1"/>
</dbReference>
<dbReference type="FunFam" id="3.40.390.10:FF:000014">
    <property type="entry name" value="disintegrin and metalloproteinase domain-containing protein 11"/>
    <property type="match status" value="1"/>
</dbReference>
<keyword evidence="6 13" id="KW-0472">Membrane</keyword>
<dbReference type="InterPro" id="IPR001762">
    <property type="entry name" value="Disintegrin_dom"/>
</dbReference>
<sequence>MLAAAAASVPFLLLCALGTCPPARCGQAGDALLTELEKRKEDRFLERQSIVPLRLIYRSGGEDETQRDALDTLVRGDPGGQKLTHVDRASFQVDAFGTSFILDVVLNHDLLSSEYIERHIEPGDKTVEVKGGEHCYYQGHIRGNPDSFVALSTCHGLHGMFYDGNHTYLIEPEENDTTQEDFHFHSVYKSRLFEFPLDDLPSEFQQVNITPPKFILKPRPKRSKRQLRRYPRNVEEETKYIELMIVNDHLMFKKHRLSVVHTNTYAKSVVNMADLIYKDQLKTRIVLVAMETWATDNKFAISENPMITLREFMKYRRDFIKEKSDAVHLFSGSQFESSRSGAAYIGGICSLLKGGGVNEFGKTDLMAVTLAQSLAHNIGIISDKRKLASGECKCEDTWSGCIMGDTGYYLPKKFTQCNIEEYHDFLNSGGGACLFNKPSKLLDPPECGNGFIEAGEECDCGTPAECVLEGAECCKKCTLTQDSQCSDGLCCKKCKFQPMGTVCREAVNDCDIRETCSGNSSQCAPNIHKMDGYSCDGVQGICFGGRCKTRDRQCKYIWGQKVTASDKYCYEKLNIEGTEKGNCGKDKDTWIQCNKRDVLCGYLLCTNIGNIPRLGELDGEITSTLVVQQGRTLNCSGGHVKLEEDVDLGYVEDGTPCGPQMMCLEHRCLPVASFNFSTCLSSKEGTICSGNGVCSNELKCVCNRHWIGSDCNTYFPHNDDAKTGITLSGNGVAGTNIIIGIIAGTILVLALILGITAWGYKNYREQRQLPQGDYVKKPGDGDSFYSDIPPGVSTNSASSSKKRSNGLSHSWSERIPDTKHISDICENGRPRSNSWQGNLGGNKKKIRGKRFRPRSNSTEREPQAPEPGHSLAQTVPSQGISPGGSDSPQTGSLDHSSQDGQRQEDRTLSPAKSPSSSTGSIASSRKYPYPMPPLPDEEKKVNRQSARLWETSI</sequence>
<accession>F7IQU2</accession>
<dbReference type="PRINTS" id="PR00289">
    <property type="entry name" value="DISINTEGRIN"/>
</dbReference>
<dbReference type="GO" id="GO:0004222">
    <property type="term" value="F:metalloendopeptidase activity"/>
    <property type="evidence" value="ECO:0007669"/>
    <property type="project" value="InterPro"/>
</dbReference>
<dbReference type="GO" id="GO:0012505">
    <property type="term" value="C:endomembrane system"/>
    <property type="evidence" value="ECO:0007669"/>
    <property type="project" value="UniProtKB-SubCell"/>
</dbReference>
<reference evidence="15" key="1">
    <citation type="submission" date="2009-03" db="EMBL/GenBank/DDBJ databases">
        <authorList>
            <person name="Warren W."/>
            <person name="Ye L."/>
            <person name="Minx P."/>
            <person name="Worley K."/>
            <person name="Gibbs R."/>
            <person name="Wilson R.K."/>
        </authorList>
    </citation>
    <scope>NUCLEOTIDE SEQUENCE [LARGE SCALE GENOMIC DNA]</scope>
</reference>
<dbReference type="Gene3D" id="4.10.70.10">
    <property type="entry name" value="Disintegrin domain"/>
    <property type="match status" value="1"/>
</dbReference>
<dbReference type="InterPro" id="IPR006586">
    <property type="entry name" value="ADAM_Cys-rich"/>
</dbReference>
<reference evidence="15" key="3">
    <citation type="submission" date="2025-09" db="UniProtKB">
        <authorList>
            <consortium name="Ensembl"/>
        </authorList>
    </citation>
    <scope>IDENTIFICATION</scope>
</reference>
<evidence type="ECO:0000256" key="9">
    <source>
        <dbReference type="ARBA" id="ARBA00046288"/>
    </source>
</evidence>
<dbReference type="GO" id="GO:0006508">
    <property type="term" value="P:proteolysis"/>
    <property type="evidence" value="ECO:0007669"/>
    <property type="project" value="InterPro"/>
</dbReference>
<dbReference type="Bgee" id="ENSCJAG00000014311">
    <property type="expression patterns" value="Expressed in cerebellum and 4 other cell types or tissues"/>
</dbReference>
<evidence type="ECO:0000256" key="6">
    <source>
        <dbReference type="ARBA" id="ARBA00023136"/>
    </source>
</evidence>
<feature type="region of interest" description="Disordered" evidence="12">
    <location>
        <begin position="771"/>
        <end position="953"/>
    </location>
</feature>
<dbReference type="PROSITE" id="PS50215">
    <property type="entry name" value="ADAM_MEPRO"/>
    <property type="match status" value="1"/>
</dbReference>
<feature type="compositionally biased region" description="Low complexity" evidence="12">
    <location>
        <begin position="793"/>
        <end position="810"/>
    </location>
</feature>
<feature type="disulfide bond" evidence="10">
    <location>
        <begin position="503"/>
        <end position="523"/>
    </location>
</feature>
<evidence type="ECO:0000256" key="11">
    <source>
        <dbReference type="PROSITE-ProRule" id="PRU00276"/>
    </source>
</evidence>
<dbReference type="InterPro" id="IPR024079">
    <property type="entry name" value="MetalloPept_cat_dom_sf"/>
</dbReference>
<dbReference type="Pfam" id="PF08516">
    <property type="entry name" value="ADAM_CR"/>
    <property type="match status" value="1"/>
</dbReference>
<dbReference type="Gene3D" id="2.10.25.10">
    <property type="entry name" value="Laminin"/>
    <property type="match status" value="1"/>
</dbReference>
<evidence type="ECO:0000313" key="16">
    <source>
        <dbReference type="Proteomes" id="UP000008225"/>
    </source>
</evidence>
<dbReference type="Pfam" id="PF00200">
    <property type="entry name" value="Disintegrin"/>
    <property type="match status" value="1"/>
</dbReference>
<evidence type="ECO:0000256" key="4">
    <source>
        <dbReference type="ARBA" id="ARBA00022729"/>
    </source>
</evidence>
<dbReference type="SUPFAM" id="SSF55486">
    <property type="entry name" value="Metalloproteases ('zincins'), catalytic domain"/>
    <property type="match status" value="1"/>
</dbReference>
<dbReference type="CDD" id="cd04269">
    <property type="entry name" value="ZnMc_adamalysin_II_like"/>
    <property type="match status" value="1"/>
</dbReference>
<dbReference type="STRING" id="9483.ENSCJAP00000026487"/>
<dbReference type="AlphaFoldDB" id="F7IQU2"/>
<dbReference type="SUPFAM" id="SSF57552">
    <property type="entry name" value="Blood coagulation inhibitor (disintegrin)"/>
    <property type="match status" value="1"/>
</dbReference>
<evidence type="ECO:0000313" key="15">
    <source>
        <dbReference type="Ensembl" id="ENSCJAP00000026487.3"/>
    </source>
</evidence>
<dbReference type="eggNOG" id="KOG3607">
    <property type="taxonomic scope" value="Eukaryota"/>
</dbReference>
<evidence type="ECO:0000256" key="10">
    <source>
        <dbReference type="PROSITE-ProRule" id="PRU00068"/>
    </source>
</evidence>
<dbReference type="MEROPS" id="M12.978"/>
<comment type="caution">
    <text evidence="11">Lacks conserved residue(s) required for the propagation of feature annotation.</text>
</comment>
<dbReference type="SMART" id="SM00608">
    <property type="entry name" value="ACR"/>
    <property type="match status" value="1"/>
</dbReference>
<dbReference type="PANTHER" id="PTHR11905">
    <property type="entry name" value="ADAM A DISINTEGRIN AND METALLOPROTEASE DOMAIN"/>
    <property type="match status" value="1"/>
</dbReference>
<keyword evidence="1" id="KW-0245">EGF-like domain</keyword>
<dbReference type="InterPro" id="IPR034027">
    <property type="entry name" value="Reprolysin_adamalysin"/>
</dbReference>
<dbReference type="InterPro" id="IPR001590">
    <property type="entry name" value="Peptidase_M12B"/>
</dbReference>
<organism evidence="15 16">
    <name type="scientific">Callithrix jacchus</name>
    <name type="common">White-tufted-ear marmoset</name>
    <name type="synonym">Simia Jacchus</name>
    <dbReference type="NCBI Taxonomy" id="9483"/>
    <lineage>
        <taxon>Eukaryota</taxon>
        <taxon>Metazoa</taxon>
        <taxon>Chordata</taxon>
        <taxon>Craniata</taxon>
        <taxon>Vertebrata</taxon>
        <taxon>Euteleostomi</taxon>
        <taxon>Mammalia</taxon>
        <taxon>Eutheria</taxon>
        <taxon>Euarchontoglires</taxon>
        <taxon>Primates</taxon>
        <taxon>Haplorrhini</taxon>
        <taxon>Platyrrhini</taxon>
        <taxon>Cebidae</taxon>
        <taxon>Callitrichinae</taxon>
        <taxon>Callithrix</taxon>
        <taxon>Callithrix</taxon>
    </lineage>
</organism>
<protein>
    <submittedName>
        <fullName evidence="15">ADAM metallopeptidase domain 22</fullName>
    </submittedName>
</protein>
<dbReference type="InParanoid" id="F7IQU2"/>
<keyword evidence="5 13" id="KW-1133">Transmembrane helix</keyword>
<keyword evidence="16" id="KW-1185">Reference proteome</keyword>
<dbReference type="GO" id="GO:0098839">
    <property type="term" value="C:postsynaptic density membrane"/>
    <property type="evidence" value="ECO:0007669"/>
    <property type="project" value="TreeGrafter"/>
</dbReference>
<dbReference type="SMART" id="SM00050">
    <property type="entry name" value="DISIN"/>
    <property type="match status" value="1"/>
</dbReference>